<feature type="domain" description="SMODS and SLOG-associating 2TM effector" evidence="2">
    <location>
        <begin position="181"/>
        <end position="299"/>
    </location>
</feature>
<dbReference type="InParanoid" id="A0A409XH58"/>
<feature type="domain" description="SMODS and SLOG-associating 2TM effector" evidence="2">
    <location>
        <begin position="425"/>
        <end position="471"/>
    </location>
</feature>
<feature type="region of interest" description="Disordered" evidence="1">
    <location>
        <begin position="302"/>
        <end position="389"/>
    </location>
</feature>
<feature type="region of interest" description="Disordered" evidence="1">
    <location>
        <begin position="1"/>
        <end position="89"/>
    </location>
</feature>
<name>A0A409XH58_PSICY</name>
<feature type="domain" description="SMODS and SLOG-associating 2TM effector" evidence="2">
    <location>
        <begin position="488"/>
        <end position="559"/>
    </location>
</feature>
<dbReference type="EMBL" id="NHYD01001701">
    <property type="protein sequence ID" value="PPQ90097.1"/>
    <property type="molecule type" value="Genomic_DNA"/>
</dbReference>
<sequence length="583" mass="62967">MASERVPATSVTPVIPAASVTPVIENAPLPQSEVPQPPPRDPQSRDAGDPFGGSREGSPRQYASRNNSGNSNSDHHHAPLPPDPRRAFTGEKYEDEENNLHGVPVLMRNSSYGPALPAIPSPTRYPTGDSARPRVPRQRTGETGHVSYQPRSMMDYNYLVPSVEAKQANIAHRLGPTITIAIEQRDKFALKAKWTGYALNAAIGLQVLLGSLTTGLSAAATSGRSAAVQTTILGGLSTVVASYLARSRGTNEPEKSNAKVKDLDHFIRECRAFELDHGHIVGNELDHILIEKRKQLEVLLGNTSSGEGSSHRYSSRIPSSNHDSLPPLPEQPQTSSVDKFEDDDNVPGVPVLLRNSSYGPALPPTLSPARYPSEAQPRTGRKRTGDTGIASYHPHSMVDYIVPSVESKHRQANIGNRIAPTIKIAMEERVKFARKAKWTGYALNAAIGLQVLLGSLTTGLSAVATSGRSVSIPYSRLFPWAHSIKPYAAVQTTILGGLSTIVASYLARSRGTNEPENSKAKVKDLDHFIRECQAFELDHGHTVGDKLDNILIEKRKQLEVLLGNTSDGGDAITEASRPKASPV</sequence>
<reference evidence="3 4" key="1">
    <citation type="journal article" date="2018" name="Evol. Lett.">
        <title>Horizontal gene cluster transfer increased hallucinogenic mushroom diversity.</title>
        <authorList>
            <person name="Reynolds H.T."/>
            <person name="Vijayakumar V."/>
            <person name="Gluck-Thaler E."/>
            <person name="Korotkin H.B."/>
            <person name="Matheny P.B."/>
            <person name="Slot J.C."/>
        </authorList>
    </citation>
    <scope>NUCLEOTIDE SEQUENCE [LARGE SCALE GENOMIC DNA]</scope>
    <source>
        <strain evidence="3 4">2631</strain>
    </source>
</reference>
<proteinExistence type="predicted"/>
<dbReference type="OrthoDB" id="3245801at2759"/>
<dbReference type="InterPro" id="IPR041622">
    <property type="entry name" value="SLATT_fungi"/>
</dbReference>
<dbReference type="NCBIfam" id="NF033635">
    <property type="entry name" value="SLATT_fungal"/>
    <property type="match status" value="2"/>
</dbReference>
<dbReference type="Proteomes" id="UP000283269">
    <property type="component" value="Unassembled WGS sequence"/>
</dbReference>
<evidence type="ECO:0000313" key="4">
    <source>
        <dbReference type="Proteomes" id="UP000283269"/>
    </source>
</evidence>
<protein>
    <recommendedName>
        <fullName evidence="2">SMODS and SLOG-associating 2TM effector domain-containing protein</fullName>
    </recommendedName>
</protein>
<comment type="caution">
    <text evidence="3">The sequence shown here is derived from an EMBL/GenBank/DDBJ whole genome shotgun (WGS) entry which is preliminary data.</text>
</comment>
<dbReference type="STRING" id="93625.A0A409XH58"/>
<organism evidence="3 4">
    <name type="scientific">Psilocybe cyanescens</name>
    <dbReference type="NCBI Taxonomy" id="93625"/>
    <lineage>
        <taxon>Eukaryota</taxon>
        <taxon>Fungi</taxon>
        <taxon>Dikarya</taxon>
        <taxon>Basidiomycota</taxon>
        <taxon>Agaricomycotina</taxon>
        <taxon>Agaricomycetes</taxon>
        <taxon>Agaricomycetidae</taxon>
        <taxon>Agaricales</taxon>
        <taxon>Agaricineae</taxon>
        <taxon>Strophariaceae</taxon>
        <taxon>Psilocybe</taxon>
    </lineage>
</organism>
<gene>
    <name evidence="3" type="ORF">CVT25_012261</name>
</gene>
<evidence type="ECO:0000256" key="1">
    <source>
        <dbReference type="SAM" id="MobiDB-lite"/>
    </source>
</evidence>
<accession>A0A409XH58</accession>
<feature type="compositionally biased region" description="Low complexity" evidence="1">
    <location>
        <begin position="304"/>
        <end position="320"/>
    </location>
</feature>
<dbReference type="AlphaFoldDB" id="A0A409XH58"/>
<evidence type="ECO:0000313" key="3">
    <source>
        <dbReference type="EMBL" id="PPQ90097.1"/>
    </source>
</evidence>
<feature type="compositionally biased region" description="Basic and acidic residues" evidence="1">
    <location>
        <begin position="73"/>
        <end position="89"/>
    </location>
</feature>
<dbReference type="Pfam" id="PF18142">
    <property type="entry name" value="SLATT_fungal"/>
    <property type="match status" value="3"/>
</dbReference>
<evidence type="ECO:0000259" key="2">
    <source>
        <dbReference type="Pfam" id="PF18142"/>
    </source>
</evidence>
<keyword evidence="4" id="KW-1185">Reference proteome</keyword>
<feature type="region of interest" description="Disordered" evidence="1">
    <location>
        <begin position="114"/>
        <end position="148"/>
    </location>
</feature>